<accession>A0ABX0BM96</accession>
<reference evidence="3 4" key="1">
    <citation type="journal article" date="2021" name="Arch. Microbiol.">
        <title>Cellulosimicrobium fucosivorans sp. nov., isolated from San Elijo Lagoon, contains a fucose metabolic pathway linked to carotenoid production.</title>
        <authorList>
            <person name="Aviles F.A."/>
            <person name="Kyndt J.A."/>
        </authorList>
    </citation>
    <scope>NUCLEOTIDE SEQUENCE [LARGE SCALE GENOMIC DNA]</scope>
    <source>
        <strain evidence="3 4">SE3</strain>
    </source>
</reference>
<sequence>MSRKHLFIAVAATALVGLASFAAGHAASATSPAHLLARTPDEWTALAAWLALFVASGAACIAWVQAGEARRIRIEQGQPVARQTLWQGPLLAGLTCEESDRSWQ</sequence>
<feature type="signal peptide" evidence="2">
    <location>
        <begin position="1"/>
        <end position="22"/>
    </location>
</feature>
<comment type="caution">
    <text evidence="3">The sequence shown here is derived from an EMBL/GenBank/DDBJ whole genome shotgun (WGS) entry which is preliminary data.</text>
</comment>
<keyword evidence="1" id="KW-1133">Transmembrane helix</keyword>
<dbReference type="EMBL" id="JAAFAN010000127">
    <property type="protein sequence ID" value="NDO91491.1"/>
    <property type="molecule type" value="Genomic_DNA"/>
</dbReference>
<keyword evidence="1" id="KW-0812">Transmembrane</keyword>
<feature type="transmembrane region" description="Helical" evidence="1">
    <location>
        <begin position="45"/>
        <end position="64"/>
    </location>
</feature>
<dbReference type="Proteomes" id="UP000471672">
    <property type="component" value="Unassembled WGS sequence"/>
</dbReference>
<gene>
    <name evidence="3" type="ORF">GYH36_18880</name>
</gene>
<evidence type="ECO:0000313" key="3">
    <source>
        <dbReference type="EMBL" id="NDO91491.1"/>
    </source>
</evidence>
<evidence type="ECO:0000256" key="2">
    <source>
        <dbReference type="SAM" id="SignalP"/>
    </source>
</evidence>
<evidence type="ECO:0000256" key="1">
    <source>
        <dbReference type="SAM" id="Phobius"/>
    </source>
</evidence>
<proteinExistence type="predicted"/>
<feature type="non-terminal residue" evidence="3">
    <location>
        <position position="104"/>
    </location>
</feature>
<name>A0ABX0BM96_9MICO</name>
<evidence type="ECO:0000313" key="4">
    <source>
        <dbReference type="Proteomes" id="UP000471672"/>
    </source>
</evidence>
<keyword evidence="4" id="KW-1185">Reference proteome</keyword>
<organism evidence="3 4">
    <name type="scientific">Cellulosimicrobium composti</name>
    <dbReference type="NCBI Taxonomy" id="2672572"/>
    <lineage>
        <taxon>Bacteria</taxon>
        <taxon>Bacillati</taxon>
        <taxon>Actinomycetota</taxon>
        <taxon>Actinomycetes</taxon>
        <taxon>Micrococcales</taxon>
        <taxon>Promicromonosporaceae</taxon>
        <taxon>Cellulosimicrobium</taxon>
    </lineage>
</organism>
<feature type="chain" id="PRO_5046835638" evidence="2">
    <location>
        <begin position="23"/>
        <end position="104"/>
    </location>
</feature>
<dbReference type="RefSeq" id="WP_203232047.1">
    <property type="nucleotide sequence ID" value="NZ_JAAFAN010000127.1"/>
</dbReference>
<keyword evidence="2" id="KW-0732">Signal</keyword>
<protein>
    <submittedName>
        <fullName evidence="3">Uncharacterized protein</fullName>
    </submittedName>
</protein>
<keyword evidence="1" id="KW-0472">Membrane</keyword>